<gene>
    <name evidence="2" type="ORF">DRF65_01485</name>
</gene>
<dbReference type="RefSeq" id="WP_115968270.1">
    <property type="nucleotide sequence ID" value="NZ_QNVT01000001.1"/>
</dbReference>
<dbReference type="SMART" id="SM00860">
    <property type="entry name" value="SMI1_KNR4"/>
    <property type="match status" value="1"/>
</dbReference>
<name>A0A3D9CEV6_9FLAO</name>
<accession>A0A3D9CEV6</accession>
<dbReference type="Pfam" id="PF09346">
    <property type="entry name" value="SMI1_KNR4"/>
    <property type="match status" value="1"/>
</dbReference>
<dbReference type="SUPFAM" id="SSF160631">
    <property type="entry name" value="SMI1/KNR4-like"/>
    <property type="match status" value="1"/>
</dbReference>
<dbReference type="Proteomes" id="UP000256686">
    <property type="component" value="Unassembled WGS sequence"/>
</dbReference>
<comment type="caution">
    <text evidence="2">The sequence shown here is derived from an EMBL/GenBank/DDBJ whole genome shotgun (WGS) entry which is preliminary data.</text>
</comment>
<proteinExistence type="predicted"/>
<organism evidence="2 3">
    <name type="scientific">Chryseobacterium pennae</name>
    <dbReference type="NCBI Taxonomy" id="2258962"/>
    <lineage>
        <taxon>Bacteria</taxon>
        <taxon>Pseudomonadati</taxon>
        <taxon>Bacteroidota</taxon>
        <taxon>Flavobacteriia</taxon>
        <taxon>Flavobacteriales</taxon>
        <taxon>Weeksellaceae</taxon>
        <taxon>Chryseobacterium group</taxon>
        <taxon>Chryseobacterium</taxon>
    </lineage>
</organism>
<keyword evidence="3" id="KW-1185">Reference proteome</keyword>
<reference evidence="3" key="1">
    <citation type="submission" date="2018-06" db="EMBL/GenBank/DDBJ databases">
        <authorList>
            <person name="Lum Nde A."/>
            <person name="Hugo C."/>
        </authorList>
    </citation>
    <scope>NUCLEOTIDE SEQUENCE [LARGE SCALE GENOMIC DNA]</scope>
    <source>
        <strain evidence="3">1_F178</strain>
    </source>
</reference>
<evidence type="ECO:0000313" key="3">
    <source>
        <dbReference type="Proteomes" id="UP000256686"/>
    </source>
</evidence>
<protein>
    <recommendedName>
        <fullName evidence="1">Knr4/Smi1-like domain-containing protein</fullName>
    </recommendedName>
</protein>
<evidence type="ECO:0000259" key="1">
    <source>
        <dbReference type="SMART" id="SM00860"/>
    </source>
</evidence>
<evidence type="ECO:0000313" key="2">
    <source>
        <dbReference type="EMBL" id="REC64274.1"/>
    </source>
</evidence>
<feature type="domain" description="Knr4/Smi1-like" evidence="1">
    <location>
        <begin position="23"/>
        <end position="148"/>
    </location>
</feature>
<dbReference type="EMBL" id="QNVT01000001">
    <property type="protein sequence ID" value="REC64274.1"/>
    <property type="molecule type" value="Genomic_DNA"/>
</dbReference>
<dbReference type="InterPro" id="IPR037883">
    <property type="entry name" value="Knr4/Smi1-like_sf"/>
</dbReference>
<dbReference type="Gene3D" id="3.40.1580.10">
    <property type="entry name" value="SMI1/KNR4-like"/>
    <property type="match status" value="1"/>
</dbReference>
<dbReference type="AlphaFoldDB" id="A0A3D9CEV6"/>
<dbReference type="InterPro" id="IPR018958">
    <property type="entry name" value="Knr4/Smi1-like_dom"/>
</dbReference>
<sequence length="161" mass="18847">MMTIEYLKKLQATPKIGIWKIRGVSENEIKKVEKKFNIQFPLAYSEFLFLAGESCGALPIMDTADLETISSDWHYEIMQEEIRETGLHHTLTRPFWLFAESNGCEQFYFFYLDEGNNPTVYLADYSITDDNKKDIKSLKVNFSTFIEKKIDTAFKRLKEES</sequence>